<evidence type="ECO:0000256" key="1">
    <source>
        <dbReference type="SAM" id="Phobius"/>
    </source>
</evidence>
<evidence type="ECO:0000313" key="2">
    <source>
        <dbReference type="EMBL" id="CDP12250.1"/>
    </source>
</evidence>
<keyword evidence="1" id="KW-0472">Membrane</keyword>
<sequence length="85" mass="9401">MYPGNLCGRHGCTWKAASPGASNLRGLGRWCTSSAEPYHHHLFCPRRVRVMAMVMMRLTIPFLPLLLALALVVKAENLEIGVQAL</sequence>
<keyword evidence="3" id="KW-1185">Reference proteome</keyword>
<organism evidence="2 3">
    <name type="scientific">Coffea canephora</name>
    <name type="common">Robusta coffee</name>
    <dbReference type="NCBI Taxonomy" id="49390"/>
    <lineage>
        <taxon>Eukaryota</taxon>
        <taxon>Viridiplantae</taxon>
        <taxon>Streptophyta</taxon>
        <taxon>Embryophyta</taxon>
        <taxon>Tracheophyta</taxon>
        <taxon>Spermatophyta</taxon>
        <taxon>Magnoliopsida</taxon>
        <taxon>eudicotyledons</taxon>
        <taxon>Gunneridae</taxon>
        <taxon>Pentapetalae</taxon>
        <taxon>asterids</taxon>
        <taxon>lamiids</taxon>
        <taxon>Gentianales</taxon>
        <taxon>Rubiaceae</taxon>
        <taxon>Ixoroideae</taxon>
        <taxon>Gardenieae complex</taxon>
        <taxon>Bertiereae - Coffeeae clade</taxon>
        <taxon>Coffeeae</taxon>
        <taxon>Coffea</taxon>
    </lineage>
</organism>
<feature type="transmembrane region" description="Helical" evidence="1">
    <location>
        <begin position="54"/>
        <end position="73"/>
    </location>
</feature>
<dbReference type="Gramene" id="CDP12250">
    <property type="protein sequence ID" value="CDP12250"/>
    <property type="gene ID" value="GSCOC_T00035679001"/>
</dbReference>
<dbReference type="Proteomes" id="UP000295252">
    <property type="component" value="Chromosome X"/>
</dbReference>
<accession>A0A068UUQ7</accession>
<dbReference type="AlphaFoldDB" id="A0A068UUQ7"/>
<evidence type="ECO:0000313" key="3">
    <source>
        <dbReference type="Proteomes" id="UP000295252"/>
    </source>
</evidence>
<keyword evidence="1" id="KW-1133">Transmembrane helix</keyword>
<name>A0A068UUQ7_COFCA</name>
<gene>
    <name evidence="2" type="ORF">GSCOC_T00035679001</name>
</gene>
<reference evidence="3" key="1">
    <citation type="journal article" date="2014" name="Science">
        <title>The coffee genome provides insight into the convergent evolution of caffeine biosynthesis.</title>
        <authorList>
            <person name="Denoeud F."/>
            <person name="Carretero-Paulet L."/>
            <person name="Dereeper A."/>
            <person name="Droc G."/>
            <person name="Guyot R."/>
            <person name="Pietrella M."/>
            <person name="Zheng C."/>
            <person name="Alberti A."/>
            <person name="Anthony F."/>
            <person name="Aprea G."/>
            <person name="Aury J.M."/>
            <person name="Bento P."/>
            <person name="Bernard M."/>
            <person name="Bocs S."/>
            <person name="Campa C."/>
            <person name="Cenci A."/>
            <person name="Combes M.C."/>
            <person name="Crouzillat D."/>
            <person name="Da Silva C."/>
            <person name="Daddiego L."/>
            <person name="De Bellis F."/>
            <person name="Dussert S."/>
            <person name="Garsmeur O."/>
            <person name="Gayraud T."/>
            <person name="Guignon V."/>
            <person name="Jahn K."/>
            <person name="Jamilloux V."/>
            <person name="Joet T."/>
            <person name="Labadie K."/>
            <person name="Lan T."/>
            <person name="Leclercq J."/>
            <person name="Lepelley M."/>
            <person name="Leroy T."/>
            <person name="Li L.T."/>
            <person name="Librado P."/>
            <person name="Lopez L."/>
            <person name="Munoz A."/>
            <person name="Noel B."/>
            <person name="Pallavicini A."/>
            <person name="Perrotta G."/>
            <person name="Poncet V."/>
            <person name="Pot D."/>
            <person name="Priyono X."/>
            <person name="Rigoreau M."/>
            <person name="Rouard M."/>
            <person name="Rozas J."/>
            <person name="Tranchant-Dubreuil C."/>
            <person name="VanBuren R."/>
            <person name="Zhang Q."/>
            <person name="Andrade A.C."/>
            <person name="Argout X."/>
            <person name="Bertrand B."/>
            <person name="de Kochko A."/>
            <person name="Graziosi G."/>
            <person name="Henry R.J."/>
            <person name="Jayarama X."/>
            <person name="Ming R."/>
            <person name="Nagai C."/>
            <person name="Rounsley S."/>
            <person name="Sankoff D."/>
            <person name="Giuliano G."/>
            <person name="Albert V.A."/>
            <person name="Wincker P."/>
            <person name="Lashermes P."/>
        </authorList>
    </citation>
    <scope>NUCLEOTIDE SEQUENCE [LARGE SCALE GENOMIC DNA]</scope>
    <source>
        <strain evidence="3">cv. DH200-94</strain>
    </source>
</reference>
<keyword evidence="1" id="KW-0812">Transmembrane</keyword>
<proteinExistence type="predicted"/>
<protein>
    <submittedName>
        <fullName evidence="2">Uncharacterized protein</fullName>
    </submittedName>
</protein>
<dbReference type="EMBL" id="HG739146">
    <property type="protein sequence ID" value="CDP12250.1"/>
    <property type="molecule type" value="Genomic_DNA"/>
</dbReference>
<dbReference type="InParanoid" id="A0A068UUQ7"/>